<reference evidence="4" key="2">
    <citation type="submission" date="2021-01" db="UniProtKB">
        <authorList>
            <consortium name="EnsemblMetazoa"/>
        </authorList>
    </citation>
    <scope>IDENTIFICATION</scope>
</reference>
<dbReference type="Proteomes" id="UP000007110">
    <property type="component" value="Unassembled WGS sequence"/>
</dbReference>
<dbReference type="Pfam" id="PF12248">
    <property type="entry name" value="Methyltransf_FA"/>
    <property type="match status" value="4"/>
</dbReference>
<dbReference type="OMA" id="PRFINFG"/>
<evidence type="ECO:0000256" key="1">
    <source>
        <dbReference type="SAM" id="MobiDB-lite"/>
    </source>
</evidence>
<dbReference type="GeneID" id="100893146"/>
<keyword evidence="5" id="KW-1185">Reference proteome</keyword>
<name>A0A7M7N2V6_STRPU</name>
<feature type="domain" description="Farnesoic acid O-methyl transferase" evidence="3">
    <location>
        <begin position="48"/>
        <end position="169"/>
    </location>
</feature>
<evidence type="ECO:0000313" key="4">
    <source>
        <dbReference type="EnsemblMetazoa" id="XP_030830320"/>
    </source>
</evidence>
<dbReference type="AlphaFoldDB" id="A0A7M7N2V6"/>
<reference evidence="5" key="1">
    <citation type="submission" date="2015-02" db="EMBL/GenBank/DDBJ databases">
        <title>Genome sequencing for Strongylocentrotus purpuratus.</title>
        <authorList>
            <person name="Murali S."/>
            <person name="Liu Y."/>
            <person name="Vee V."/>
            <person name="English A."/>
            <person name="Wang M."/>
            <person name="Skinner E."/>
            <person name="Han Y."/>
            <person name="Muzny D.M."/>
            <person name="Worley K.C."/>
            <person name="Gibbs R.A."/>
        </authorList>
    </citation>
    <scope>NUCLEOTIDE SEQUENCE</scope>
</reference>
<keyword evidence="2" id="KW-0732">Signal</keyword>
<protein>
    <recommendedName>
        <fullName evidence="3">Farnesoic acid O-methyl transferase domain-containing protein</fullName>
    </recommendedName>
</protein>
<feature type="signal peptide" evidence="2">
    <location>
        <begin position="1"/>
        <end position="18"/>
    </location>
</feature>
<dbReference type="PANTHER" id="PTHR36695">
    <property type="entry name" value="AGAP008648-PA"/>
    <property type="match status" value="1"/>
</dbReference>
<evidence type="ECO:0000256" key="2">
    <source>
        <dbReference type="SAM" id="SignalP"/>
    </source>
</evidence>
<proteinExistence type="predicted"/>
<dbReference type="PANTHER" id="PTHR36695:SF12">
    <property type="entry name" value="AGAP008648-PA"/>
    <property type="match status" value="1"/>
</dbReference>
<evidence type="ECO:0000313" key="5">
    <source>
        <dbReference type="Proteomes" id="UP000007110"/>
    </source>
</evidence>
<feature type="domain" description="Farnesoic acid O-methyl transferase" evidence="3">
    <location>
        <begin position="902"/>
        <end position="1026"/>
    </location>
</feature>
<dbReference type="OrthoDB" id="2142040at2759"/>
<dbReference type="InParanoid" id="A0A7M7N2V6"/>
<organism evidence="4 5">
    <name type="scientific">Strongylocentrotus purpuratus</name>
    <name type="common">Purple sea urchin</name>
    <dbReference type="NCBI Taxonomy" id="7668"/>
    <lineage>
        <taxon>Eukaryota</taxon>
        <taxon>Metazoa</taxon>
        <taxon>Echinodermata</taxon>
        <taxon>Eleutherozoa</taxon>
        <taxon>Echinozoa</taxon>
        <taxon>Echinoidea</taxon>
        <taxon>Euechinoidea</taxon>
        <taxon>Echinacea</taxon>
        <taxon>Camarodonta</taxon>
        <taxon>Echinidea</taxon>
        <taxon>Strongylocentrotidae</taxon>
        <taxon>Strongylocentrotus</taxon>
    </lineage>
</organism>
<feature type="domain" description="Farnesoic acid O-methyl transferase" evidence="3">
    <location>
        <begin position="360"/>
        <end position="475"/>
    </location>
</feature>
<dbReference type="KEGG" id="spu:100893146"/>
<evidence type="ECO:0000259" key="3">
    <source>
        <dbReference type="Pfam" id="PF12248"/>
    </source>
</evidence>
<accession>A0A7M7N2V6</accession>
<dbReference type="EnsemblMetazoa" id="XM_030974460">
    <property type="protein sequence ID" value="XP_030830320"/>
    <property type="gene ID" value="LOC100893146"/>
</dbReference>
<feature type="chain" id="PRO_5029542640" description="Farnesoic acid O-methyl transferase domain-containing protein" evidence="2">
    <location>
        <begin position="19"/>
        <end position="1201"/>
    </location>
</feature>
<dbReference type="RefSeq" id="XP_030830320.1">
    <property type="nucleotide sequence ID" value="XM_030974460.1"/>
</dbReference>
<sequence>MAFVVLFIGLFLPGFVYSGLVIAPLDLIDNCQSFETGSDLSYNWVLPRLNNDVKFIKFEVRAEHGALIGLSRQNMVLDSMYEIEIGADFNSRTIIRRCHQCTAAATDNKPGRLSITEPRVFWILSYQGIVAVGSDSSLEPFLVWIDRHPLEINHIGFTSDGVGGWWKFSKYPGTFTSTTTGDNCVLYPFVKLPNGNFEIEFSIKWTGTAALELAKEQKSKNCYYIVLTHAESDLSAEIRFNEQTLISTTYSPSQPIESDNPADFYVRVVNNNLQIGEQYMEPFLELPGVNATFIRHLGYSSFISDSADWYFPDMIPDVIGYTESLSEAEDCLCYRDIQVFYTDGESASLFAIHGYLVGEYQLEFKLKAEGRARIMLTDSTMGSTDRYNIVFDDGHSSGNNQTSYISLNGEVLQSIHNDLLSSSTNRPFYIRYTQEKLSVGHEGNPPMLTVEDVPYDAVQYIRFQTEHGEKGRWTFYDVQVESTVGLEPVPHDTHVYSYHTSGPAQPIYPFAPLSSEKFEFIFDVQSGGNAFVSLSPLPIDQKSYMFVFDRIANEQTSSVVLCDHQVFDEDKDSLLSKNEFTKIYIRRQESVLLAGKVGEDPILEIQGVVEPPPRFINFGNLNGDATQWRFYNVSPAARGEVSIYLQALGAPVYDLQIPPGDFMFLFSAMVTDVTYLFFSSEPKYEQGVGYKLTFANADSVGTSRVDVAFNGVAIASYSGKRLSLGDRAYLFVQLVDSALSIGISGEDAPLLHLLDVDRDSLKFIGLQRATTGIDMWTFFGLKYIGEKGHDDRVKVTDKPTPVPDKAPEPSTEPRQPIITREPPPEGNATGIDSGAGSSGSGQPGGTIIDAVGDGNTVPAVEPPNYHPPIEMSGDIVNVTTDGVSGYINKIGPLDLAIGSRGQFSVKAEKNVAVALISHNGSDTDYYEMLIGTDGNLKTELKRCVDSVCYTVMSEDTPYILKSIKKTLFFIEVIPSIDGLLKIRLGKGDVLDIESTTLLSYEDSDPLKIEYVGIRTYEVSGDWTIHHKILLPEDLTFFETGAGESVHYFPLAHHVNSLLTDSKPEGVSRFEFAVTSQSAVTLSISADRGDQPDRYVIRIGIDGNRKVSLYRCEATNCTLLETALESGVLNLIGPTSFFLELSTIADRALFIRLGKVGGIDWVDRKLLLYTIPRPLRVAFVGFSTPNSVGSWAINEFILYDIH</sequence>
<feature type="domain" description="Farnesoic acid O-methyl transferase" evidence="3">
    <location>
        <begin position="1060"/>
        <end position="1193"/>
    </location>
</feature>
<feature type="region of interest" description="Disordered" evidence="1">
    <location>
        <begin position="791"/>
        <end position="865"/>
    </location>
</feature>
<dbReference type="InterPro" id="IPR022041">
    <property type="entry name" value="Methyltransf_FA"/>
</dbReference>